<organism evidence="5 6">
    <name type="scientific">Staphylococcus simulans UMC-CNS-990</name>
    <dbReference type="NCBI Taxonomy" id="1405498"/>
    <lineage>
        <taxon>Bacteria</taxon>
        <taxon>Bacillati</taxon>
        <taxon>Bacillota</taxon>
        <taxon>Bacilli</taxon>
        <taxon>Bacillales</taxon>
        <taxon>Staphylococcaceae</taxon>
        <taxon>Staphylococcus</taxon>
    </lineage>
</organism>
<dbReference type="InterPro" id="IPR036390">
    <property type="entry name" value="WH_DNA-bd_sf"/>
</dbReference>
<proteinExistence type="predicted"/>
<evidence type="ECO:0000256" key="3">
    <source>
        <dbReference type="ARBA" id="ARBA00023163"/>
    </source>
</evidence>
<evidence type="ECO:0000259" key="4">
    <source>
        <dbReference type="Pfam" id="PF22381"/>
    </source>
</evidence>
<keyword evidence="2" id="KW-0238">DNA-binding</keyword>
<dbReference type="Gene3D" id="1.10.10.10">
    <property type="entry name" value="Winged helix-like DNA-binding domain superfamily/Winged helix DNA-binding domain"/>
    <property type="match status" value="1"/>
</dbReference>
<gene>
    <name evidence="5" type="ORF">SSIM_04680</name>
</gene>
<keyword evidence="3" id="KW-0804">Transcription</keyword>
<dbReference type="RefSeq" id="WP_002480832.1">
    <property type="nucleotide sequence ID" value="NZ_AXDY01000003.1"/>
</dbReference>
<reference evidence="5 6" key="1">
    <citation type="journal article" date="2013" name="Genome Announc.">
        <title>Draft Genome Sequence of Staphylococcus simulans UMC-CNS-990, Isolated from a Case of Chronic Bovine Mastitis.</title>
        <authorList>
            <person name="Calcutt M.J."/>
            <person name="Foecking M.F."/>
            <person name="Hsieh H.Y."/>
            <person name="Perry J."/>
            <person name="Stewart G.C."/>
            <person name="Middleton J.R."/>
        </authorList>
    </citation>
    <scope>NUCLEOTIDE SEQUENCE [LARGE SCALE GENOMIC DNA]</scope>
    <source>
        <strain evidence="5 6">UMC-CNS-990</strain>
    </source>
</reference>
<dbReference type="SUPFAM" id="SSF46785">
    <property type="entry name" value="Winged helix' DNA-binding domain"/>
    <property type="match status" value="1"/>
</dbReference>
<keyword evidence="6" id="KW-1185">Reference proteome</keyword>
<comment type="caution">
    <text evidence="5">The sequence shown here is derived from an EMBL/GenBank/DDBJ whole genome shotgun (WGS) entry which is preliminary data.</text>
</comment>
<evidence type="ECO:0000256" key="1">
    <source>
        <dbReference type="ARBA" id="ARBA00023015"/>
    </source>
</evidence>
<accession>A0ABP2YVR1</accession>
<sequence length="124" mass="14739">MYSEKTQSTESIFYYELHRKELIKALKQEYNLRFNDLLFLKHILDRQKKLIPLLEVKHGMNFSLMEIHKSFSTLTEMKIIGKQRCIDDERKVFITITSAQTKKALKLLEEFDALQKSILQDTKA</sequence>
<dbReference type="EMBL" id="AXDY01000003">
    <property type="protein sequence ID" value="ERS94118.1"/>
    <property type="molecule type" value="Genomic_DNA"/>
</dbReference>
<feature type="domain" description="Transcriptional regulator SarA/SarZ/Rot-like helix-turn-helix" evidence="4">
    <location>
        <begin position="22"/>
        <end position="104"/>
    </location>
</feature>
<dbReference type="Pfam" id="PF22381">
    <property type="entry name" value="Staph_reg_Sar_Rot"/>
    <property type="match status" value="1"/>
</dbReference>
<dbReference type="InterPro" id="IPR055166">
    <property type="entry name" value="Transc_reg_Sar_Rot_HTH"/>
</dbReference>
<keyword evidence="1" id="KW-0805">Transcription regulation</keyword>
<dbReference type="InterPro" id="IPR036388">
    <property type="entry name" value="WH-like_DNA-bd_sf"/>
</dbReference>
<evidence type="ECO:0000313" key="5">
    <source>
        <dbReference type="EMBL" id="ERS94118.1"/>
    </source>
</evidence>
<name>A0ABP2YVR1_STASI</name>
<dbReference type="GeneID" id="77331753"/>
<dbReference type="Proteomes" id="UP000017131">
    <property type="component" value="Unassembled WGS sequence"/>
</dbReference>
<evidence type="ECO:0000313" key="6">
    <source>
        <dbReference type="Proteomes" id="UP000017131"/>
    </source>
</evidence>
<protein>
    <recommendedName>
        <fullName evidence="4">Transcriptional regulator SarA/SarZ/Rot-like helix-turn-helix domain-containing protein</fullName>
    </recommendedName>
</protein>
<evidence type="ECO:0000256" key="2">
    <source>
        <dbReference type="ARBA" id="ARBA00023125"/>
    </source>
</evidence>